<evidence type="ECO:0000256" key="4">
    <source>
        <dbReference type="ARBA" id="ARBA00022490"/>
    </source>
</evidence>
<feature type="domain" description="UBC core" evidence="15">
    <location>
        <begin position="283"/>
        <end position="431"/>
    </location>
</feature>
<evidence type="ECO:0000256" key="6">
    <source>
        <dbReference type="ARBA" id="ARBA00022703"/>
    </source>
</evidence>
<dbReference type="GO" id="GO:0006915">
    <property type="term" value="P:apoptotic process"/>
    <property type="evidence" value="ECO:0007669"/>
    <property type="project" value="UniProtKB-KW"/>
</dbReference>
<dbReference type="EC" id="2.3.2.23" evidence="3"/>
<keyword evidence="8" id="KW-0833">Ubl conjugation pathway</keyword>
<feature type="domain" description="UBC core" evidence="15">
    <location>
        <begin position="4"/>
        <end position="171"/>
    </location>
</feature>
<evidence type="ECO:0000259" key="15">
    <source>
        <dbReference type="PROSITE" id="PS50127"/>
    </source>
</evidence>
<evidence type="ECO:0000256" key="8">
    <source>
        <dbReference type="ARBA" id="ARBA00022786"/>
    </source>
</evidence>
<dbReference type="AlphaFoldDB" id="A0A4P9XJV9"/>
<dbReference type="SUPFAM" id="SSF54495">
    <property type="entry name" value="UBC-like"/>
    <property type="match status" value="2"/>
</dbReference>
<reference evidence="16" key="2">
    <citation type="submission" date="2018-07" db="EMBL/GenBank/DDBJ databases">
        <title>Leveraging single-cell genomics to expand the Fungal Tree of Life.</title>
        <authorList>
            <consortium name="DOE Joint Genome Institute"/>
            <person name="Ahrendt S.R."/>
            <person name="Quandt C.A."/>
            <person name="Ciobanu D."/>
            <person name="Clum A."/>
            <person name="Salamov A."/>
            <person name="Andreopoulos B."/>
            <person name="Cheng J.-F."/>
            <person name="Woyke T."/>
            <person name="Pelin A."/>
            <person name="Henrissat B."/>
            <person name="Reynolds N."/>
            <person name="Benny G.L."/>
            <person name="Smith M.E."/>
            <person name="James T.Y."/>
            <person name="Grigoriev I.V."/>
        </authorList>
    </citation>
    <scope>NUCLEOTIDE SEQUENCE</scope>
    <source>
        <strain evidence="16">RSA 1356</strain>
    </source>
</reference>
<dbReference type="InterPro" id="IPR016135">
    <property type="entry name" value="UBQ-conjugating_enzyme/RWD"/>
</dbReference>
<dbReference type="OrthoDB" id="1926878at2759"/>
<keyword evidence="10" id="KW-0539">Nucleus</keyword>
<keyword evidence="5" id="KW-0808">Transferase</keyword>
<evidence type="ECO:0000313" key="16">
    <source>
        <dbReference type="EMBL" id="RKP06077.1"/>
    </source>
</evidence>
<evidence type="ECO:0000256" key="14">
    <source>
        <dbReference type="ARBA" id="ARBA00042401"/>
    </source>
</evidence>
<dbReference type="InterPro" id="IPR000608">
    <property type="entry name" value="UBC"/>
</dbReference>
<comment type="subcellular location">
    <subcellularLocation>
        <location evidence="2">Cytoplasm</location>
    </subcellularLocation>
    <subcellularLocation>
        <location evidence="1">Nucleus</location>
    </subcellularLocation>
</comment>
<keyword evidence="18" id="KW-1185">Reference proteome</keyword>
<gene>
    <name evidence="17" type="ORF">THASP1DRAFT_18109</name>
    <name evidence="16" type="ORF">THASP1DRAFT_18934</name>
</gene>
<evidence type="ECO:0000256" key="5">
    <source>
        <dbReference type="ARBA" id="ARBA00022679"/>
    </source>
</evidence>
<accession>A0A4P9XJV9</accession>
<evidence type="ECO:0000256" key="7">
    <source>
        <dbReference type="ARBA" id="ARBA00022741"/>
    </source>
</evidence>
<keyword evidence="4" id="KW-0963">Cytoplasm</keyword>
<dbReference type="EMBL" id="KZ992959">
    <property type="protein sequence ID" value="RKP06077.1"/>
    <property type="molecule type" value="Genomic_DNA"/>
</dbReference>
<dbReference type="STRING" id="78915.A0A4P9XJV9"/>
<dbReference type="GO" id="GO:0043066">
    <property type="term" value="P:negative regulation of apoptotic process"/>
    <property type="evidence" value="ECO:0007669"/>
    <property type="project" value="TreeGrafter"/>
</dbReference>
<evidence type="ECO:0000256" key="13">
    <source>
        <dbReference type="ARBA" id="ARBA00042316"/>
    </source>
</evidence>
<dbReference type="Gene3D" id="3.10.110.10">
    <property type="entry name" value="Ubiquitin Conjugating Enzyme"/>
    <property type="match status" value="2"/>
</dbReference>
<dbReference type="PANTHER" id="PTHR46116">
    <property type="entry name" value="(E3-INDEPENDENT) E2 UBIQUITIN-CONJUGATING ENZYME"/>
    <property type="match status" value="1"/>
</dbReference>
<dbReference type="GO" id="GO:0005634">
    <property type="term" value="C:nucleus"/>
    <property type="evidence" value="ECO:0007669"/>
    <property type="project" value="UniProtKB-SubCell"/>
</dbReference>
<keyword evidence="9" id="KW-0067">ATP-binding</keyword>
<evidence type="ECO:0000256" key="9">
    <source>
        <dbReference type="ARBA" id="ARBA00022840"/>
    </source>
</evidence>
<protein>
    <recommendedName>
        <fullName evidence="11">Ubiquitin-conjugating enzyme E2 Z</fullName>
        <ecNumber evidence="3">2.3.2.23</ecNumber>
    </recommendedName>
    <alternativeName>
        <fullName evidence="12">E2 ubiquitin-conjugating enzyme Z</fullName>
    </alternativeName>
    <alternativeName>
        <fullName evidence="14">Ubiquitin carrier protein Z</fullName>
    </alternativeName>
    <alternativeName>
        <fullName evidence="13">Ubiquitin-protein ligase Z</fullName>
    </alternativeName>
</protein>
<dbReference type="GO" id="GO:0005737">
    <property type="term" value="C:cytoplasm"/>
    <property type="evidence" value="ECO:0007669"/>
    <property type="project" value="UniProtKB-SubCell"/>
</dbReference>
<dbReference type="GO" id="GO:0061631">
    <property type="term" value="F:ubiquitin conjugating enzyme activity"/>
    <property type="evidence" value="ECO:0007669"/>
    <property type="project" value="UniProtKB-EC"/>
</dbReference>
<sequence length="432" mass="48976">MSDQATLRLQRELLEYSRTPDDQIFIKYNDENIMQVRALIIGPVNTPYSLGAFEFKLEFPRQYPTLPPTVHILTTDGGVTRFNPNLYAGGKVCLSILGTWAGEAGEQWSPAQSISSVLLSIQSLMSENPYENEPGYGKNERNYLGGAFHSAKSEKKEDKKKNEEDTVVSEAAATKEAEETFDLADGESPAAKFMYTNDFADICKRLLLWHYDNYVDICEKESARVEDGEEFRLMPFEFAGNGMQGEFAYASLLRRLAVIKKAVLEEEKNWIEQSAQWLADDSGTAANLRGQYEQIVNSGCLEGVDIELESDNPYIWNVVIFGKPLSQYDGGLFRLRMVFHDQFPEVLPRATFATPVYHPLVTEGGVPYYRVIREEDVKAHIKAICDLFVEDPTPNPSAHVNRKAAALYFGDAEERRQYFRNVRRCAARSIEY</sequence>
<dbReference type="CDD" id="cd00195">
    <property type="entry name" value="UBCc_UEV"/>
    <property type="match status" value="1"/>
</dbReference>
<evidence type="ECO:0000313" key="18">
    <source>
        <dbReference type="Proteomes" id="UP000271241"/>
    </source>
</evidence>
<dbReference type="CDD" id="cd23809">
    <property type="entry name" value="UBCc_UBE2Z"/>
    <property type="match status" value="1"/>
</dbReference>
<dbReference type="Proteomes" id="UP000271241">
    <property type="component" value="Unassembled WGS sequence"/>
</dbReference>
<evidence type="ECO:0000256" key="12">
    <source>
        <dbReference type="ARBA" id="ARBA00041798"/>
    </source>
</evidence>
<evidence type="ECO:0000313" key="17">
    <source>
        <dbReference type="EMBL" id="RKP06706.1"/>
    </source>
</evidence>
<name>A0A4P9XJV9_9FUNG</name>
<dbReference type="GO" id="GO:0004869">
    <property type="term" value="F:cysteine-type endopeptidase inhibitor activity"/>
    <property type="evidence" value="ECO:0007669"/>
    <property type="project" value="TreeGrafter"/>
</dbReference>
<proteinExistence type="predicted"/>
<evidence type="ECO:0000256" key="1">
    <source>
        <dbReference type="ARBA" id="ARBA00004123"/>
    </source>
</evidence>
<keyword evidence="7" id="KW-0547">Nucleotide-binding</keyword>
<evidence type="ECO:0000256" key="10">
    <source>
        <dbReference type="ARBA" id="ARBA00023242"/>
    </source>
</evidence>
<dbReference type="PANTHER" id="PTHR46116:SF26">
    <property type="entry name" value="UBIQUITIN-CONJUGATING ENZYME E2 Z"/>
    <property type="match status" value="1"/>
</dbReference>
<dbReference type="PROSITE" id="PS50127">
    <property type="entry name" value="UBC_2"/>
    <property type="match status" value="2"/>
</dbReference>
<dbReference type="EMBL" id="KZ992832">
    <property type="protein sequence ID" value="RKP06706.1"/>
    <property type="molecule type" value="Genomic_DNA"/>
</dbReference>
<reference evidence="18" key="1">
    <citation type="journal article" date="2018" name="Nat. Microbiol.">
        <title>Leveraging single-cell genomics to expand the fungal tree of life.</title>
        <authorList>
            <person name="Ahrendt S.R."/>
            <person name="Quandt C.A."/>
            <person name="Ciobanu D."/>
            <person name="Clum A."/>
            <person name="Salamov A."/>
            <person name="Andreopoulos B."/>
            <person name="Cheng J.F."/>
            <person name="Woyke T."/>
            <person name="Pelin A."/>
            <person name="Henrissat B."/>
            <person name="Reynolds N.K."/>
            <person name="Benny G.L."/>
            <person name="Smith M.E."/>
            <person name="James T.Y."/>
            <person name="Grigoriev I.V."/>
        </authorList>
    </citation>
    <scope>NUCLEOTIDE SEQUENCE [LARGE SCALE GENOMIC DNA]</scope>
    <source>
        <strain evidence="18">RSA 1356</strain>
    </source>
</reference>
<evidence type="ECO:0000256" key="3">
    <source>
        <dbReference type="ARBA" id="ARBA00012486"/>
    </source>
</evidence>
<dbReference type="GO" id="GO:0005524">
    <property type="term" value="F:ATP binding"/>
    <property type="evidence" value="ECO:0007669"/>
    <property type="project" value="UniProtKB-KW"/>
</dbReference>
<organism evidence="16 18">
    <name type="scientific">Thamnocephalis sphaerospora</name>
    <dbReference type="NCBI Taxonomy" id="78915"/>
    <lineage>
        <taxon>Eukaryota</taxon>
        <taxon>Fungi</taxon>
        <taxon>Fungi incertae sedis</taxon>
        <taxon>Zoopagomycota</taxon>
        <taxon>Zoopagomycotina</taxon>
        <taxon>Zoopagomycetes</taxon>
        <taxon>Zoopagales</taxon>
        <taxon>Sigmoideomycetaceae</taxon>
        <taxon>Thamnocephalis</taxon>
    </lineage>
</organism>
<evidence type="ECO:0000256" key="2">
    <source>
        <dbReference type="ARBA" id="ARBA00004496"/>
    </source>
</evidence>
<dbReference type="Pfam" id="PF00179">
    <property type="entry name" value="UQ_con"/>
    <property type="match status" value="2"/>
</dbReference>
<evidence type="ECO:0000256" key="11">
    <source>
        <dbReference type="ARBA" id="ARBA00039894"/>
    </source>
</evidence>
<keyword evidence="6" id="KW-0053">Apoptosis</keyword>
<dbReference type="SMART" id="SM00212">
    <property type="entry name" value="UBCc"/>
    <property type="match status" value="2"/>
</dbReference>